<keyword evidence="1" id="KW-0812">Transmembrane</keyword>
<evidence type="ECO:0000313" key="4">
    <source>
        <dbReference type="Proteomes" id="UP000229893"/>
    </source>
</evidence>
<dbReference type="Proteomes" id="UP000229893">
    <property type="component" value="Unassembled WGS sequence"/>
</dbReference>
<sequence length="70" mass="8317">MMYGLYNGYGGGIMMILFWVLAIIFIIWIVREISDKKIKSDEALEILKERYARGEINKKEFKEKKKDLNN</sequence>
<dbReference type="Pfam" id="PF09851">
    <property type="entry name" value="SHOCT"/>
    <property type="match status" value="1"/>
</dbReference>
<proteinExistence type="predicted"/>
<feature type="transmembrane region" description="Helical" evidence="1">
    <location>
        <begin position="6"/>
        <end position="30"/>
    </location>
</feature>
<protein>
    <submittedName>
        <fullName evidence="3">Electron transporter RnfE</fullName>
    </submittedName>
</protein>
<gene>
    <name evidence="3" type="ORF">COV57_02905</name>
</gene>
<organism evidence="3 4">
    <name type="scientific">Candidatus Liptonbacteria bacterium CG11_big_fil_rev_8_21_14_0_20_35_14</name>
    <dbReference type="NCBI Taxonomy" id="1974634"/>
    <lineage>
        <taxon>Bacteria</taxon>
        <taxon>Candidatus Liptoniibacteriota</taxon>
    </lineage>
</organism>
<reference evidence="3 4" key="1">
    <citation type="submission" date="2017-09" db="EMBL/GenBank/DDBJ databases">
        <title>Depth-based differentiation of microbial function through sediment-hosted aquifers and enrichment of novel symbionts in the deep terrestrial subsurface.</title>
        <authorList>
            <person name="Probst A.J."/>
            <person name="Ladd B."/>
            <person name="Jarett J.K."/>
            <person name="Geller-Mcgrath D.E."/>
            <person name="Sieber C.M."/>
            <person name="Emerson J.B."/>
            <person name="Anantharaman K."/>
            <person name="Thomas B.C."/>
            <person name="Malmstrom R."/>
            <person name="Stieglmeier M."/>
            <person name="Klingl A."/>
            <person name="Woyke T."/>
            <person name="Ryan C.M."/>
            <person name="Banfield J.F."/>
        </authorList>
    </citation>
    <scope>NUCLEOTIDE SEQUENCE [LARGE SCALE GENOMIC DNA]</scope>
    <source>
        <strain evidence="3">CG11_big_fil_rev_8_21_14_0_20_35_14</strain>
    </source>
</reference>
<dbReference type="InterPro" id="IPR018649">
    <property type="entry name" value="SHOCT"/>
</dbReference>
<keyword evidence="1" id="KW-0472">Membrane</keyword>
<evidence type="ECO:0000256" key="1">
    <source>
        <dbReference type="SAM" id="Phobius"/>
    </source>
</evidence>
<dbReference type="EMBL" id="PCWO01000042">
    <property type="protein sequence ID" value="PIR04729.1"/>
    <property type="molecule type" value="Genomic_DNA"/>
</dbReference>
<evidence type="ECO:0000313" key="3">
    <source>
        <dbReference type="EMBL" id="PIR04729.1"/>
    </source>
</evidence>
<accession>A0A2H0N752</accession>
<feature type="domain" description="SHOCT" evidence="2">
    <location>
        <begin position="42"/>
        <end position="68"/>
    </location>
</feature>
<keyword evidence="1" id="KW-1133">Transmembrane helix</keyword>
<name>A0A2H0N752_9BACT</name>
<dbReference type="AlphaFoldDB" id="A0A2H0N752"/>
<comment type="caution">
    <text evidence="3">The sequence shown here is derived from an EMBL/GenBank/DDBJ whole genome shotgun (WGS) entry which is preliminary data.</text>
</comment>
<evidence type="ECO:0000259" key="2">
    <source>
        <dbReference type="Pfam" id="PF09851"/>
    </source>
</evidence>